<name>A0A1V4HT36_9BACL</name>
<evidence type="ECO:0000313" key="3">
    <source>
        <dbReference type="Proteomes" id="UP000190626"/>
    </source>
</evidence>
<dbReference type="Pfam" id="PF09642">
    <property type="entry name" value="YonK"/>
    <property type="match status" value="1"/>
</dbReference>
<dbReference type="SUPFAM" id="SSF160570">
    <property type="entry name" value="YonK-like"/>
    <property type="match status" value="1"/>
</dbReference>
<comment type="caution">
    <text evidence="2">The sequence shown here is derived from an EMBL/GenBank/DDBJ whole genome shotgun (WGS) entry which is preliminary data.</text>
</comment>
<dbReference type="RefSeq" id="WP_079408731.1">
    <property type="nucleotide sequence ID" value="NZ_MBTG01000001.1"/>
</dbReference>
<dbReference type="OrthoDB" id="2644230at2"/>
<accession>A0A1V4HT36</accession>
<feature type="domain" description="Bacillus phage SPbeta YonK" evidence="1">
    <location>
        <begin position="1"/>
        <end position="57"/>
    </location>
</feature>
<dbReference type="Proteomes" id="UP000190626">
    <property type="component" value="Unassembled WGS sequence"/>
</dbReference>
<sequence>MAKRNNSVSFKGLLDVDNMTITEETKDGIFVYSVLEALREYDGKEATFSLKEDTSIKPLESDGEEE</sequence>
<keyword evidence="3" id="KW-1185">Reference proteome</keyword>
<dbReference type="AlphaFoldDB" id="A0A1V4HT36"/>
<dbReference type="InterPro" id="IPR018600">
    <property type="entry name" value="Phage_SP-beta_YonK"/>
</dbReference>
<reference evidence="3" key="1">
    <citation type="submission" date="2016-07" db="EMBL/GenBank/DDBJ databases">
        <authorList>
            <person name="Florea S."/>
            <person name="Webb J.S."/>
            <person name="Jaromczyk J."/>
            <person name="Schardl C.L."/>
        </authorList>
    </citation>
    <scope>NUCLEOTIDE SEQUENCE [LARGE SCALE GENOMIC DNA]</scope>
    <source>
        <strain evidence="3">CY1</strain>
    </source>
</reference>
<gene>
    <name evidence="2" type="ORF">BC351_00395</name>
</gene>
<evidence type="ECO:0000313" key="2">
    <source>
        <dbReference type="EMBL" id="OPH61735.1"/>
    </source>
</evidence>
<dbReference type="EMBL" id="MBTG01000001">
    <property type="protein sequence ID" value="OPH61735.1"/>
    <property type="molecule type" value="Genomic_DNA"/>
</dbReference>
<organism evidence="2 3">
    <name type="scientific">Paenibacillus ferrarius</name>
    <dbReference type="NCBI Taxonomy" id="1469647"/>
    <lineage>
        <taxon>Bacteria</taxon>
        <taxon>Bacillati</taxon>
        <taxon>Bacillota</taxon>
        <taxon>Bacilli</taxon>
        <taxon>Bacillales</taxon>
        <taxon>Paenibacillaceae</taxon>
        <taxon>Paenibacillus</taxon>
    </lineage>
</organism>
<protein>
    <recommendedName>
        <fullName evidence="1">Bacillus phage SPbeta YonK domain-containing protein</fullName>
    </recommendedName>
</protein>
<dbReference type="STRING" id="1469647.BC351_00395"/>
<dbReference type="Gene3D" id="6.20.120.10">
    <property type="match status" value="1"/>
</dbReference>
<proteinExistence type="predicted"/>
<dbReference type="InterPro" id="IPR037261">
    <property type="entry name" value="YonK_sf"/>
</dbReference>
<evidence type="ECO:0000259" key="1">
    <source>
        <dbReference type="Pfam" id="PF09642"/>
    </source>
</evidence>